<feature type="transmembrane region" description="Helical" evidence="6">
    <location>
        <begin position="39"/>
        <end position="60"/>
    </location>
</feature>
<dbReference type="OrthoDB" id="8936163at2759"/>
<proteinExistence type="inferred from homology"/>
<dbReference type="KEGG" id="sfm:108925894"/>
<keyword evidence="8" id="KW-1185">Reference proteome</keyword>
<organism evidence="7 8">
    <name type="scientific">Scleropages formosus</name>
    <name type="common">Asian bonytongue</name>
    <name type="synonym">Osteoglossum formosum</name>
    <dbReference type="NCBI Taxonomy" id="113540"/>
    <lineage>
        <taxon>Eukaryota</taxon>
        <taxon>Metazoa</taxon>
        <taxon>Chordata</taxon>
        <taxon>Craniata</taxon>
        <taxon>Vertebrata</taxon>
        <taxon>Euteleostomi</taxon>
        <taxon>Actinopterygii</taxon>
        <taxon>Neopterygii</taxon>
        <taxon>Teleostei</taxon>
        <taxon>Osteoglossocephala</taxon>
        <taxon>Osteoglossomorpha</taxon>
        <taxon>Osteoglossiformes</taxon>
        <taxon>Osteoglossidae</taxon>
        <taxon>Scleropages</taxon>
    </lineage>
</organism>
<sequence length="202" mass="22314">MDVSVSRNLSVTVTDHSADKLRERQQMLRVKIQRAESKALGISQVMVGLMVMSYSLPLLFTNFTQVVTFGVPWWSGIVFIAAGAVAIETEKHGDMRLLRVCLLVTVAAAVASILALIFYFVDLLSNPEKMCEREGSHVVCDPEYYCQAFSRGLKSCLLLFTVTQAAVSATLSFLLYRERRSFTAYMSLTENVPAGGAPLDCN</sequence>
<dbReference type="GeneID" id="108925894"/>
<dbReference type="InterPro" id="IPR007237">
    <property type="entry name" value="CD20-like"/>
</dbReference>
<dbReference type="GO" id="GO:0016020">
    <property type="term" value="C:membrane"/>
    <property type="evidence" value="ECO:0007669"/>
    <property type="project" value="UniProtKB-SubCell"/>
</dbReference>
<keyword evidence="5 6" id="KW-0472">Membrane</keyword>
<evidence type="ECO:0000256" key="6">
    <source>
        <dbReference type="SAM" id="Phobius"/>
    </source>
</evidence>
<keyword evidence="4 6" id="KW-1133">Transmembrane helix</keyword>
<keyword evidence="3 6" id="KW-0812">Transmembrane</keyword>
<feature type="transmembrane region" description="Helical" evidence="6">
    <location>
        <begin position="97"/>
        <end position="120"/>
    </location>
</feature>
<dbReference type="GeneTree" id="ENSGT00510000052942"/>
<reference evidence="7" key="2">
    <citation type="submission" date="2025-08" db="UniProtKB">
        <authorList>
            <consortium name="Ensembl"/>
        </authorList>
    </citation>
    <scope>IDENTIFICATION</scope>
</reference>
<feature type="transmembrane region" description="Helical" evidence="6">
    <location>
        <begin position="157"/>
        <end position="176"/>
    </location>
</feature>
<protein>
    <submittedName>
        <fullName evidence="7">Transmembrane protein 176</fullName>
    </submittedName>
</protein>
<evidence type="ECO:0000256" key="2">
    <source>
        <dbReference type="ARBA" id="ARBA00009565"/>
    </source>
</evidence>
<reference evidence="7 8" key="1">
    <citation type="submission" date="2019-04" db="EMBL/GenBank/DDBJ databases">
        <authorList>
            <consortium name="Wellcome Sanger Institute Data Sharing"/>
        </authorList>
    </citation>
    <scope>NUCLEOTIDE SEQUENCE [LARGE SCALE GENOMIC DNA]</scope>
</reference>
<evidence type="ECO:0000256" key="1">
    <source>
        <dbReference type="ARBA" id="ARBA00004141"/>
    </source>
</evidence>
<dbReference type="Pfam" id="PF04103">
    <property type="entry name" value="CD20"/>
    <property type="match status" value="1"/>
</dbReference>
<dbReference type="RefSeq" id="XP_018593751.1">
    <property type="nucleotide sequence ID" value="XM_018738235.2"/>
</dbReference>
<comment type="subcellular location">
    <subcellularLocation>
        <location evidence="1">Membrane</location>
        <topology evidence="1">Multi-pass membrane protein</topology>
    </subcellularLocation>
</comment>
<evidence type="ECO:0000313" key="7">
    <source>
        <dbReference type="Ensembl" id="ENSSFOP00015011210.1"/>
    </source>
</evidence>
<evidence type="ECO:0000256" key="4">
    <source>
        <dbReference type="ARBA" id="ARBA00022989"/>
    </source>
</evidence>
<dbReference type="PANTHER" id="PTHR23320:SF129">
    <property type="entry name" value="MEMBRANE-SPANNING 4-DOMAINS SUBFAMILY A MEMBER 15"/>
    <property type="match status" value="1"/>
</dbReference>
<evidence type="ECO:0000313" key="8">
    <source>
        <dbReference type="Proteomes" id="UP000694397"/>
    </source>
</evidence>
<name>A0A8C9R861_SCLFO</name>
<dbReference type="CTD" id="571908"/>
<evidence type="ECO:0000256" key="5">
    <source>
        <dbReference type="ARBA" id="ARBA00023136"/>
    </source>
</evidence>
<dbReference type="InterPro" id="IPR030417">
    <property type="entry name" value="MS4A"/>
</dbReference>
<dbReference type="Proteomes" id="UP000694397">
    <property type="component" value="Chromosome 16"/>
</dbReference>
<dbReference type="AlphaFoldDB" id="A0A8C9R861"/>
<comment type="similarity">
    <text evidence="2">Belongs to the MS4A family.</text>
</comment>
<dbReference type="Ensembl" id="ENSSFOT00015011359.2">
    <property type="protein sequence ID" value="ENSSFOP00015011210.1"/>
    <property type="gene ID" value="ENSSFOG00015007250.2"/>
</dbReference>
<feature type="transmembrane region" description="Helical" evidence="6">
    <location>
        <begin position="66"/>
        <end position="85"/>
    </location>
</feature>
<dbReference type="PANTHER" id="PTHR23320">
    <property type="entry name" value="MEMBRANE-SPANNING 4-DOMAINS SUBFAMILY A MS4A -RELATED"/>
    <property type="match status" value="1"/>
</dbReference>
<reference evidence="7" key="3">
    <citation type="submission" date="2025-09" db="UniProtKB">
        <authorList>
            <consortium name="Ensembl"/>
        </authorList>
    </citation>
    <scope>IDENTIFICATION</scope>
</reference>
<gene>
    <name evidence="7" type="primary">tmem176</name>
</gene>
<accession>A0A8C9R861</accession>
<evidence type="ECO:0000256" key="3">
    <source>
        <dbReference type="ARBA" id="ARBA00022692"/>
    </source>
</evidence>